<evidence type="ECO:0000256" key="14">
    <source>
        <dbReference type="ARBA" id="ARBA00023157"/>
    </source>
</evidence>
<evidence type="ECO:0000256" key="17">
    <source>
        <dbReference type="ARBA" id="ARBA00025540"/>
    </source>
</evidence>
<evidence type="ECO:0000256" key="18">
    <source>
        <dbReference type="SAM" id="Phobius"/>
    </source>
</evidence>
<comment type="caution">
    <text evidence="19">The sequence shown here is derived from an EMBL/GenBank/DDBJ whole genome shotgun (WGS) entry which is preliminary data.</text>
</comment>
<dbReference type="GO" id="GO:0036376">
    <property type="term" value="P:sodium ion export across plasma membrane"/>
    <property type="evidence" value="ECO:0007669"/>
    <property type="project" value="TreeGrafter"/>
</dbReference>
<dbReference type="GO" id="GO:0001671">
    <property type="term" value="F:ATPase activator activity"/>
    <property type="evidence" value="ECO:0007669"/>
    <property type="project" value="TreeGrafter"/>
</dbReference>
<evidence type="ECO:0000256" key="11">
    <source>
        <dbReference type="ARBA" id="ARBA00023053"/>
    </source>
</evidence>
<evidence type="ECO:0000256" key="9">
    <source>
        <dbReference type="ARBA" id="ARBA00022968"/>
    </source>
</evidence>
<evidence type="ECO:0000256" key="4">
    <source>
        <dbReference type="ARBA" id="ARBA00022475"/>
    </source>
</evidence>
<keyword evidence="20" id="KW-1185">Reference proteome</keyword>
<comment type="function">
    <text evidence="17">This is the non-catalytic component of the active enzyme, which catalyzes the hydrolysis of ATP coupled with the exchange of Na(+) and K(+) ions across the plasma membrane. The beta subunit regulates, through assembly of alpha/beta heterodimers, the number of sodium pumps transported to the plasma membrane.</text>
</comment>
<dbReference type="EMBL" id="BLKM01001294">
    <property type="protein sequence ID" value="GFG39926.1"/>
    <property type="molecule type" value="Genomic_DNA"/>
</dbReference>
<keyword evidence="6" id="KW-0740">Sodium/potassium transport</keyword>
<evidence type="ECO:0000256" key="15">
    <source>
        <dbReference type="ARBA" id="ARBA00023180"/>
    </source>
</evidence>
<dbReference type="GO" id="GO:0030007">
    <property type="term" value="P:intracellular potassium ion homeostasis"/>
    <property type="evidence" value="ECO:0007669"/>
    <property type="project" value="TreeGrafter"/>
</dbReference>
<keyword evidence="5" id="KW-0633">Potassium transport</keyword>
<keyword evidence="10 18" id="KW-1133">Transmembrane helix</keyword>
<keyword evidence="7 18" id="KW-0812">Transmembrane</keyword>
<dbReference type="OrthoDB" id="5912413at2759"/>
<evidence type="ECO:0000256" key="6">
    <source>
        <dbReference type="ARBA" id="ARBA00022607"/>
    </source>
</evidence>
<keyword evidence="8" id="KW-0630">Potassium</keyword>
<evidence type="ECO:0000313" key="20">
    <source>
        <dbReference type="Proteomes" id="UP000502823"/>
    </source>
</evidence>
<dbReference type="GO" id="GO:0005890">
    <property type="term" value="C:sodium:potassium-exchanging ATPase complex"/>
    <property type="evidence" value="ECO:0007669"/>
    <property type="project" value="InterPro"/>
</dbReference>
<evidence type="ECO:0000256" key="3">
    <source>
        <dbReference type="ARBA" id="ARBA00022448"/>
    </source>
</evidence>
<evidence type="ECO:0000256" key="7">
    <source>
        <dbReference type="ARBA" id="ARBA00022692"/>
    </source>
</evidence>
<keyword evidence="3" id="KW-0813">Transport</keyword>
<keyword evidence="12" id="KW-0406">Ion transport</keyword>
<keyword evidence="11" id="KW-0915">Sodium</keyword>
<evidence type="ECO:0000313" key="19">
    <source>
        <dbReference type="EMBL" id="GFG39926.1"/>
    </source>
</evidence>
<reference evidence="20" key="1">
    <citation type="submission" date="2020-01" db="EMBL/GenBank/DDBJ databases">
        <title>Draft genome sequence of the Termite Coptotermes fromosanus.</title>
        <authorList>
            <person name="Itakura S."/>
            <person name="Yosikawa Y."/>
            <person name="Umezawa K."/>
        </authorList>
    </citation>
    <scope>NUCLEOTIDE SEQUENCE [LARGE SCALE GENOMIC DNA]</scope>
</reference>
<dbReference type="InParanoid" id="A0A6L2Q5A8"/>
<sequence>MLHSHCVMQYIEWSVLQAAQEMSKNVENNKDGGILSPDLELSTPKSFKTFLYDPSTGAVLGRTGASWLRIVAFYIVFYIGLAAFFSLAMWVFLKTLNDDGPKYYLDDSVIGTSPGLGYRPMSSVHEGSNLIWYNVNSEDSHKNWTMALETFLEEYKNQTRSRNVVHCDYRNKPNGNTVCAVDVDAWEPCTSANTFDYLNSEPCVFIKLNKILKWEPDYFNKTSDLPEHMPKSLQDHIKKVAENDSAMLNTVWVTCEGMDPADSEFIGTVEYIPYQGFPGYYFPFLGVKNYVSPLVAVHFKNISRNVLVKVECKAWARNIKHDRRDRIGLTQFQLLID</sequence>
<evidence type="ECO:0000256" key="12">
    <source>
        <dbReference type="ARBA" id="ARBA00023065"/>
    </source>
</evidence>
<keyword evidence="15" id="KW-0325">Glycoprotein</keyword>
<evidence type="ECO:0000256" key="13">
    <source>
        <dbReference type="ARBA" id="ARBA00023136"/>
    </source>
</evidence>
<organism evidence="19 20">
    <name type="scientific">Coptotermes formosanus</name>
    <name type="common">Formosan subterranean termite</name>
    <dbReference type="NCBI Taxonomy" id="36987"/>
    <lineage>
        <taxon>Eukaryota</taxon>
        <taxon>Metazoa</taxon>
        <taxon>Ecdysozoa</taxon>
        <taxon>Arthropoda</taxon>
        <taxon>Hexapoda</taxon>
        <taxon>Insecta</taxon>
        <taxon>Pterygota</taxon>
        <taxon>Neoptera</taxon>
        <taxon>Polyneoptera</taxon>
        <taxon>Dictyoptera</taxon>
        <taxon>Blattodea</taxon>
        <taxon>Blattoidea</taxon>
        <taxon>Termitoidae</taxon>
        <taxon>Rhinotermitidae</taxon>
        <taxon>Coptotermes</taxon>
    </lineage>
</organism>
<keyword evidence="13 18" id="KW-0472">Membrane</keyword>
<keyword evidence="16" id="KW-0739">Sodium transport</keyword>
<keyword evidence="4" id="KW-1003">Cell membrane</keyword>
<dbReference type="Gene3D" id="2.60.40.1660">
    <property type="entry name" value="Na, k-atpase alpha subunit"/>
    <property type="match status" value="1"/>
</dbReference>
<gene>
    <name evidence="19" type="ORF">Cfor_08983</name>
</gene>
<dbReference type="PROSITE" id="PS00390">
    <property type="entry name" value="ATPASE_NA_K_BETA_1"/>
    <property type="match status" value="1"/>
</dbReference>
<dbReference type="FunFam" id="2.60.40.1660:FF:000004">
    <property type="entry name" value="sodium/potassium-transporting ATPase subunit beta-2"/>
    <property type="match status" value="1"/>
</dbReference>
<evidence type="ECO:0000256" key="5">
    <source>
        <dbReference type="ARBA" id="ARBA00022538"/>
    </source>
</evidence>
<dbReference type="InterPro" id="IPR038702">
    <property type="entry name" value="Na/K_ATPase_sub_beta_sf"/>
</dbReference>
<dbReference type="GO" id="GO:1990573">
    <property type="term" value="P:potassium ion import across plasma membrane"/>
    <property type="evidence" value="ECO:0007669"/>
    <property type="project" value="TreeGrafter"/>
</dbReference>
<dbReference type="PANTHER" id="PTHR11523:SF28">
    <property type="entry name" value="NA_K-ATPASE BETA SUBUNIT ISOFORM 4-RELATED"/>
    <property type="match status" value="1"/>
</dbReference>
<evidence type="ECO:0000256" key="8">
    <source>
        <dbReference type="ARBA" id="ARBA00022958"/>
    </source>
</evidence>
<dbReference type="PANTHER" id="PTHR11523">
    <property type="entry name" value="SODIUM/POTASSIUM-DEPENDENT ATPASE BETA SUBUNIT"/>
    <property type="match status" value="1"/>
</dbReference>
<name>A0A6L2Q5A8_COPFO</name>
<dbReference type="AlphaFoldDB" id="A0A6L2Q5A8"/>
<comment type="similarity">
    <text evidence="2">Belongs to the X(+)/potassium ATPases subunit beta family.</text>
</comment>
<accession>A0A6L2Q5A8</accession>
<feature type="transmembrane region" description="Helical" evidence="18">
    <location>
        <begin position="71"/>
        <end position="93"/>
    </location>
</feature>
<comment type="subcellular location">
    <subcellularLocation>
        <location evidence="1">Cell membrane</location>
        <topology evidence="1">Single-pass type II membrane protein</topology>
    </subcellularLocation>
</comment>
<dbReference type="GO" id="GO:0006883">
    <property type="term" value="P:intracellular sodium ion homeostasis"/>
    <property type="evidence" value="ECO:0007669"/>
    <property type="project" value="TreeGrafter"/>
</dbReference>
<dbReference type="Proteomes" id="UP000502823">
    <property type="component" value="Unassembled WGS sequence"/>
</dbReference>
<evidence type="ECO:0000256" key="16">
    <source>
        <dbReference type="ARBA" id="ARBA00023201"/>
    </source>
</evidence>
<protein>
    <recommendedName>
        <fullName evidence="21">Sodium/potassium-transporting ATPase subunit beta-2</fullName>
    </recommendedName>
</protein>
<evidence type="ECO:0000256" key="2">
    <source>
        <dbReference type="ARBA" id="ARBA00005876"/>
    </source>
</evidence>
<keyword evidence="14" id="KW-1015">Disulfide bond</keyword>
<proteinExistence type="inferred from homology"/>
<dbReference type="InterPro" id="IPR000402">
    <property type="entry name" value="Na/K_ATPase_sub_beta"/>
</dbReference>
<evidence type="ECO:0008006" key="21">
    <source>
        <dbReference type="Google" id="ProtNLM"/>
    </source>
</evidence>
<evidence type="ECO:0000256" key="10">
    <source>
        <dbReference type="ARBA" id="ARBA00022989"/>
    </source>
</evidence>
<dbReference type="Pfam" id="PF00287">
    <property type="entry name" value="Na_K-ATPase"/>
    <property type="match status" value="1"/>
</dbReference>
<evidence type="ECO:0000256" key="1">
    <source>
        <dbReference type="ARBA" id="ARBA00004401"/>
    </source>
</evidence>
<keyword evidence="9" id="KW-0735">Signal-anchor</keyword>